<proteinExistence type="predicted"/>
<evidence type="ECO:0000256" key="1">
    <source>
        <dbReference type="SAM" id="MobiDB-lite"/>
    </source>
</evidence>
<name>A0A834JQK8_VESGE</name>
<protein>
    <submittedName>
        <fullName evidence="2">Uncharacterized protein</fullName>
    </submittedName>
</protein>
<feature type="region of interest" description="Disordered" evidence="1">
    <location>
        <begin position="120"/>
        <end position="149"/>
    </location>
</feature>
<dbReference type="AlphaFoldDB" id="A0A834JQK8"/>
<feature type="compositionally biased region" description="Gly residues" evidence="1">
    <location>
        <begin position="68"/>
        <end position="79"/>
    </location>
</feature>
<gene>
    <name evidence="2" type="ORF">HZH68_011070</name>
</gene>
<reference evidence="2" key="1">
    <citation type="journal article" date="2020" name="G3 (Bethesda)">
        <title>High-Quality Assemblies for Three Invasive Social Wasps from the &lt;i&gt;Vespula&lt;/i&gt; Genus.</title>
        <authorList>
            <person name="Harrop T.W.R."/>
            <person name="Guhlin J."/>
            <person name="McLaughlin G.M."/>
            <person name="Permina E."/>
            <person name="Stockwell P."/>
            <person name="Gilligan J."/>
            <person name="Le Lec M.F."/>
            <person name="Gruber M.A.M."/>
            <person name="Quinn O."/>
            <person name="Lovegrove M."/>
            <person name="Duncan E.J."/>
            <person name="Remnant E.J."/>
            <person name="Van Eeckhoven J."/>
            <person name="Graham B."/>
            <person name="Knapp R.A."/>
            <person name="Langford K.W."/>
            <person name="Kronenberg Z."/>
            <person name="Press M.O."/>
            <person name="Eacker S.M."/>
            <person name="Wilson-Rankin E.E."/>
            <person name="Purcell J."/>
            <person name="Lester P.J."/>
            <person name="Dearden P.K."/>
        </authorList>
    </citation>
    <scope>NUCLEOTIDE SEQUENCE</scope>
    <source>
        <strain evidence="2">Linc-1</strain>
    </source>
</reference>
<accession>A0A834JQK8</accession>
<evidence type="ECO:0000313" key="2">
    <source>
        <dbReference type="EMBL" id="KAF7391527.1"/>
    </source>
</evidence>
<sequence>MFTEGTPLTFALVTRKSNEDAVIGPCNAGEHCLEKQRDSAHKVELRSSPAWTKRRTKRRVVWRGLGEGSGRMGEYGGGEGEGRELAKTTLRRLPGIERSMEEEEFGVYLSSEFKLDNTCRVENDEEKRREEGTSTGRKEMQTSCSRLKY</sequence>
<evidence type="ECO:0000313" key="3">
    <source>
        <dbReference type="Proteomes" id="UP000617340"/>
    </source>
</evidence>
<comment type="caution">
    <text evidence="2">The sequence shown here is derived from an EMBL/GenBank/DDBJ whole genome shotgun (WGS) entry which is preliminary data.</text>
</comment>
<dbReference type="EMBL" id="JACSDZ010000011">
    <property type="protein sequence ID" value="KAF7391527.1"/>
    <property type="molecule type" value="Genomic_DNA"/>
</dbReference>
<feature type="compositionally biased region" description="Basic and acidic residues" evidence="1">
    <location>
        <begin position="120"/>
        <end position="140"/>
    </location>
</feature>
<feature type="region of interest" description="Disordered" evidence="1">
    <location>
        <begin position="68"/>
        <end position="87"/>
    </location>
</feature>
<organism evidence="2 3">
    <name type="scientific">Vespula germanica</name>
    <name type="common">German yellow jacket</name>
    <name type="synonym">Paravespula germanica</name>
    <dbReference type="NCBI Taxonomy" id="30212"/>
    <lineage>
        <taxon>Eukaryota</taxon>
        <taxon>Metazoa</taxon>
        <taxon>Ecdysozoa</taxon>
        <taxon>Arthropoda</taxon>
        <taxon>Hexapoda</taxon>
        <taxon>Insecta</taxon>
        <taxon>Pterygota</taxon>
        <taxon>Neoptera</taxon>
        <taxon>Endopterygota</taxon>
        <taxon>Hymenoptera</taxon>
        <taxon>Apocrita</taxon>
        <taxon>Aculeata</taxon>
        <taxon>Vespoidea</taxon>
        <taxon>Vespidae</taxon>
        <taxon>Vespinae</taxon>
        <taxon>Vespula</taxon>
    </lineage>
</organism>
<keyword evidence="3" id="KW-1185">Reference proteome</keyword>
<dbReference type="Proteomes" id="UP000617340">
    <property type="component" value="Unassembled WGS sequence"/>
</dbReference>